<proteinExistence type="inferred from homology"/>
<evidence type="ECO:0000259" key="13">
    <source>
        <dbReference type="SMART" id="SM00382"/>
    </source>
</evidence>
<evidence type="ECO:0000313" key="14">
    <source>
        <dbReference type="EMBL" id="ERJ12617.1"/>
    </source>
</evidence>
<keyword evidence="15" id="KW-1185">Reference proteome</keyword>
<dbReference type="InterPro" id="IPR045085">
    <property type="entry name" value="HLD_clamp_pol_III_gamma_tau"/>
</dbReference>
<sequence>MPLSYKALYRVYRPQTFKDVVGQAHITRTFKNALEKNKIAHAYLFTGPRGTGKTTVAKIIAKAVNCEQSPISEPCNNCENCKSINSGFDSDVFEIDAASNNGVDEIREIRDKVKYSPTHGRFKVYIIDEVHMLSTGAFNALLKTLEEPPKHVIFILATTEPHKIPATIISRCQRFDFRSISIQHIVSRLREVVAKEDIRVDEQAIITIAKNAKGGMRDALSLLDQAISFSDEYVSEENVHEITGTVSEEKLYQLASAMTDSKTAESIEIVDELLSLGKEVTRLIEDLIYYYRDLLLIQKLDQIDHELITNHSEQTLKLATICKTSDIFNIISILNNAQYEMKKTNHPRVFIELALFDISEKVTYKVKSNTREGLSKKEAFQTLKDALNAENSTKQKEQKETYRSKEDPTVRSSKAEIKVQDTPQFASDLVQTKNDDAVNNQDDSKSITESLNDEDTNEGLEFETRETEDRVNGGKEQAKNNSDEKSQSFGPSNEQSDVKLDVPNKVKHYIDVTNIEHVLNNGDRTKRKHLSQRWNGIYGNDLEMTQIEQLLTDGTVEAVSNDNHIILSYEYDSICSKLYDDVIYKKAVTILKTVFNEEFKIIAVPKRIWNDKRKEFINQFKKKIKKPKLKPISEPILIKNSRSNYDHEPELVKKAIDIFGEEVVKIKK</sequence>
<evidence type="ECO:0000256" key="8">
    <source>
        <dbReference type="ARBA" id="ARBA00022840"/>
    </source>
</evidence>
<dbReference type="Pfam" id="PF13177">
    <property type="entry name" value="DNA_pol3_delta2"/>
    <property type="match status" value="1"/>
</dbReference>
<comment type="caution">
    <text evidence="14">The sequence shown here is derived from an EMBL/GenBank/DDBJ whole genome shotgun (WGS) entry which is preliminary data.</text>
</comment>
<evidence type="ECO:0000256" key="10">
    <source>
        <dbReference type="ARBA" id="ARBA00049244"/>
    </source>
</evidence>
<keyword evidence="9 11" id="KW-0239">DNA-directed DNA polymerase</keyword>
<dbReference type="CDD" id="cd00009">
    <property type="entry name" value="AAA"/>
    <property type="match status" value="1"/>
</dbReference>
<dbReference type="Gene3D" id="3.40.50.300">
    <property type="entry name" value="P-loop containing nucleotide triphosphate hydrolases"/>
    <property type="match status" value="1"/>
</dbReference>
<keyword evidence="8 11" id="KW-0067">ATP-binding</keyword>
<feature type="compositionally biased region" description="Polar residues" evidence="12">
    <location>
        <begin position="421"/>
        <end position="441"/>
    </location>
</feature>
<dbReference type="EMBL" id="AFNU02000004">
    <property type="protein sequence ID" value="ERJ12617.1"/>
    <property type="molecule type" value="Genomic_DNA"/>
</dbReference>
<keyword evidence="2 11" id="KW-0808">Transferase</keyword>
<evidence type="ECO:0000256" key="12">
    <source>
        <dbReference type="SAM" id="MobiDB-lite"/>
    </source>
</evidence>
<dbReference type="GO" id="GO:0003887">
    <property type="term" value="F:DNA-directed DNA polymerase activity"/>
    <property type="evidence" value="ECO:0007669"/>
    <property type="project" value="UniProtKB-KW"/>
</dbReference>
<evidence type="ECO:0000256" key="9">
    <source>
        <dbReference type="ARBA" id="ARBA00022932"/>
    </source>
</evidence>
<dbReference type="Proteomes" id="UP000005707">
    <property type="component" value="Unassembled WGS sequence"/>
</dbReference>
<evidence type="ECO:0000256" key="11">
    <source>
        <dbReference type="RuleBase" id="RU364063"/>
    </source>
</evidence>
<feature type="compositionally biased region" description="Acidic residues" evidence="12">
    <location>
        <begin position="451"/>
        <end position="461"/>
    </location>
</feature>
<dbReference type="InterPro" id="IPR003593">
    <property type="entry name" value="AAA+_ATPase"/>
</dbReference>
<evidence type="ECO:0000256" key="4">
    <source>
        <dbReference type="ARBA" id="ARBA00022705"/>
    </source>
</evidence>
<dbReference type="InterPro" id="IPR008921">
    <property type="entry name" value="DNA_pol3_clamp-load_cplx_C"/>
</dbReference>
<dbReference type="PRINTS" id="PR00300">
    <property type="entry name" value="CLPPROTEASEA"/>
</dbReference>
<dbReference type="NCBIfam" id="TIGR02397">
    <property type="entry name" value="dnaX_nterm"/>
    <property type="match status" value="1"/>
</dbReference>
<keyword evidence="7" id="KW-0862">Zinc</keyword>
<keyword evidence="6 11" id="KW-0547">Nucleotide-binding</keyword>
<dbReference type="InterPro" id="IPR050238">
    <property type="entry name" value="DNA_Rep/Repair_Clamp_Loader"/>
</dbReference>
<dbReference type="GO" id="GO:0046872">
    <property type="term" value="F:metal ion binding"/>
    <property type="evidence" value="ECO:0007669"/>
    <property type="project" value="UniProtKB-KW"/>
</dbReference>
<dbReference type="SMART" id="SM00382">
    <property type="entry name" value="AAA"/>
    <property type="match status" value="1"/>
</dbReference>
<evidence type="ECO:0000256" key="5">
    <source>
        <dbReference type="ARBA" id="ARBA00022723"/>
    </source>
</evidence>
<dbReference type="GO" id="GO:0005524">
    <property type="term" value="F:ATP binding"/>
    <property type="evidence" value="ECO:0007669"/>
    <property type="project" value="UniProtKB-KW"/>
</dbReference>
<evidence type="ECO:0000256" key="7">
    <source>
        <dbReference type="ARBA" id="ARBA00022833"/>
    </source>
</evidence>
<feature type="compositionally biased region" description="Basic and acidic residues" evidence="12">
    <location>
        <begin position="462"/>
        <end position="486"/>
    </location>
</feature>
<dbReference type="Gene3D" id="1.10.8.60">
    <property type="match status" value="1"/>
</dbReference>
<dbReference type="FunFam" id="3.40.50.300:FF:000014">
    <property type="entry name" value="DNA polymerase III subunit gamma/tau"/>
    <property type="match status" value="1"/>
</dbReference>
<reference evidence="14 15" key="1">
    <citation type="journal article" date="2011" name="J. Bacteriol.">
        <title>Genome sequence of Haloplasma contractile, an unusual contractile bacterium from a deep-sea anoxic brine lake.</title>
        <authorList>
            <person name="Antunes A."/>
            <person name="Alam I."/>
            <person name="El Dorry H."/>
            <person name="Siam R."/>
            <person name="Robertson A."/>
            <person name="Bajic V.B."/>
            <person name="Stingl U."/>
        </authorList>
    </citation>
    <scope>NUCLEOTIDE SEQUENCE [LARGE SCALE GENOMIC DNA]</scope>
    <source>
        <strain evidence="14 15">SSD-17B</strain>
    </source>
</reference>
<comment type="function">
    <text evidence="11">DNA polymerase III is a complex, multichain enzyme responsible for most of the replicative synthesis in bacteria. This DNA polymerase also exhibits 3' to 5' exonuclease activity.</text>
</comment>
<dbReference type="RefSeq" id="WP_021031072.1">
    <property type="nucleotide sequence ID" value="NZ_AFNU02000004.1"/>
</dbReference>
<dbReference type="PANTHER" id="PTHR11669">
    <property type="entry name" value="REPLICATION FACTOR C / DNA POLYMERASE III GAMMA-TAU SUBUNIT"/>
    <property type="match status" value="1"/>
</dbReference>
<dbReference type="InterPro" id="IPR022754">
    <property type="entry name" value="DNA_pol_III_gamma-3"/>
</dbReference>
<dbReference type="Gene3D" id="1.20.272.10">
    <property type="match status" value="1"/>
</dbReference>
<keyword evidence="3 11" id="KW-0548">Nucleotidyltransferase</keyword>
<dbReference type="GO" id="GO:0003677">
    <property type="term" value="F:DNA binding"/>
    <property type="evidence" value="ECO:0007669"/>
    <property type="project" value="InterPro"/>
</dbReference>
<dbReference type="AlphaFoldDB" id="U2DWC3"/>
<dbReference type="FunCoup" id="U2DWC3">
    <property type="interactions" value="238"/>
</dbReference>
<dbReference type="SUPFAM" id="SSF52540">
    <property type="entry name" value="P-loop containing nucleoside triphosphate hydrolases"/>
    <property type="match status" value="1"/>
</dbReference>
<feature type="region of interest" description="Disordered" evidence="12">
    <location>
        <begin position="388"/>
        <end position="501"/>
    </location>
</feature>
<feature type="compositionally biased region" description="Basic and acidic residues" evidence="12">
    <location>
        <begin position="393"/>
        <end position="419"/>
    </location>
</feature>
<dbReference type="eggNOG" id="COG2812">
    <property type="taxonomic scope" value="Bacteria"/>
</dbReference>
<reference evidence="14 15" key="2">
    <citation type="journal article" date="2013" name="PLoS ONE">
        <title>INDIGO - INtegrated Data Warehouse of MIcrobial GenOmes with Examples from the Red Sea Extremophiles.</title>
        <authorList>
            <person name="Alam I."/>
            <person name="Antunes A."/>
            <person name="Kamau A.A."/>
            <person name="Ba Alawi W."/>
            <person name="Kalkatawi M."/>
            <person name="Stingl U."/>
            <person name="Bajic V.B."/>
        </authorList>
    </citation>
    <scope>NUCLEOTIDE SEQUENCE [LARGE SCALE GENOMIC DNA]</scope>
    <source>
        <strain evidence="14 15">SSD-17B</strain>
    </source>
</reference>
<dbReference type="EC" id="2.7.7.7" evidence="11"/>
<dbReference type="FunFam" id="1.10.8.60:FF:000013">
    <property type="entry name" value="DNA polymerase III subunit gamma/tau"/>
    <property type="match status" value="1"/>
</dbReference>
<accession>U2DWC3</accession>
<evidence type="ECO:0000256" key="2">
    <source>
        <dbReference type="ARBA" id="ARBA00022679"/>
    </source>
</evidence>
<dbReference type="InterPro" id="IPR012763">
    <property type="entry name" value="DNA_pol_III_sug/sutau_N"/>
</dbReference>
<comment type="catalytic activity">
    <reaction evidence="10 11">
        <text>DNA(n) + a 2'-deoxyribonucleoside 5'-triphosphate = DNA(n+1) + diphosphate</text>
        <dbReference type="Rhea" id="RHEA:22508"/>
        <dbReference type="Rhea" id="RHEA-COMP:17339"/>
        <dbReference type="Rhea" id="RHEA-COMP:17340"/>
        <dbReference type="ChEBI" id="CHEBI:33019"/>
        <dbReference type="ChEBI" id="CHEBI:61560"/>
        <dbReference type="ChEBI" id="CHEBI:173112"/>
        <dbReference type="EC" id="2.7.7.7"/>
    </reaction>
</comment>
<dbReference type="InterPro" id="IPR027417">
    <property type="entry name" value="P-loop_NTPase"/>
</dbReference>
<dbReference type="Pfam" id="PF12169">
    <property type="entry name" value="DNA_pol3_gamma3"/>
    <property type="match status" value="1"/>
</dbReference>
<comment type="subunit">
    <text evidence="11">DNA polymerase III contains a core (composed of alpha, epsilon and theta chains) that associates with a tau subunit. This core dimerizes to form the POLIII' complex. PolIII' associates with the gamma complex (composed of gamma, delta, delta', psi and chi chains) and with the beta chain to form the complete DNA polymerase III complex.</text>
</comment>
<organism evidence="14 15">
    <name type="scientific">Haloplasma contractile SSD-17B</name>
    <dbReference type="NCBI Taxonomy" id="1033810"/>
    <lineage>
        <taxon>Bacteria</taxon>
        <taxon>Bacillati</taxon>
        <taxon>Mycoplasmatota</taxon>
        <taxon>Mollicutes</taxon>
        <taxon>Haloplasmatales</taxon>
        <taxon>Haloplasmataceae</taxon>
        <taxon>Haloplasma</taxon>
    </lineage>
</organism>
<dbReference type="InterPro" id="IPR001270">
    <property type="entry name" value="ClpA/B"/>
</dbReference>
<gene>
    <name evidence="11" type="primary">dnaX</name>
    <name evidence="14" type="ORF">HLPCO_001608</name>
</gene>
<dbReference type="CDD" id="cd18137">
    <property type="entry name" value="HLD_clamp_pol_III_gamma_tau"/>
    <property type="match status" value="1"/>
</dbReference>
<keyword evidence="4 11" id="KW-0235">DNA replication</keyword>
<keyword evidence="5" id="KW-0479">Metal-binding</keyword>
<protein>
    <recommendedName>
        <fullName evidence="11">DNA polymerase III subunit gamma/tau</fullName>
        <ecNumber evidence="11">2.7.7.7</ecNumber>
    </recommendedName>
</protein>
<evidence type="ECO:0000256" key="6">
    <source>
        <dbReference type="ARBA" id="ARBA00022741"/>
    </source>
</evidence>
<name>U2DWC3_9MOLU</name>
<dbReference type="STRING" id="1033810.HLPCO_001608"/>
<evidence type="ECO:0000313" key="15">
    <source>
        <dbReference type="Proteomes" id="UP000005707"/>
    </source>
</evidence>
<dbReference type="InParanoid" id="U2DWC3"/>
<evidence type="ECO:0000256" key="3">
    <source>
        <dbReference type="ARBA" id="ARBA00022695"/>
    </source>
</evidence>
<dbReference type="Pfam" id="PF22608">
    <property type="entry name" value="DNAX_ATPase_lid"/>
    <property type="match status" value="1"/>
</dbReference>
<dbReference type="SUPFAM" id="SSF48019">
    <property type="entry name" value="post-AAA+ oligomerization domain-like"/>
    <property type="match status" value="1"/>
</dbReference>
<dbReference type="GO" id="GO:0009360">
    <property type="term" value="C:DNA polymerase III complex"/>
    <property type="evidence" value="ECO:0007669"/>
    <property type="project" value="InterPro"/>
</dbReference>
<dbReference type="NCBIfam" id="NF004046">
    <property type="entry name" value="PRK05563.1"/>
    <property type="match status" value="1"/>
</dbReference>
<evidence type="ECO:0000256" key="1">
    <source>
        <dbReference type="ARBA" id="ARBA00006360"/>
    </source>
</evidence>
<comment type="similarity">
    <text evidence="1 11">Belongs to the DnaX/STICHEL family.</text>
</comment>
<feature type="domain" description="AAA+ ATPase" evidence="13">
    <location>
        <begin position="39"/>
        <end position="181"/>
    </location>
</feature>
<dbReference type="GO" id="GO:0006261">
    <property type="term" value="P:DNA-templated DNA replication"/>
    <property type="evidence" value="ECO:0007669"/>
    <property type="project" value="TreeGrafter"/>
</dbReference>
<dbReference type="PANTHER" id="PTHR11669:SF0">
    <property type="entry name" value="PROTEIN STICHEL-LIKE 2"/>
    <property type="match status" value="1"/>
</dbReference>